<reference evidence="9 10" key="1">
    <citation type="submission" date="2023-05" db="EMBL/GenBank/DDBJ databases">
        <title>[ruminococcus] sp. nov., isolated from a pig farm feces dump.</title>
        <authorList>
            <person name="Chang Y.-H."/>
        </authorList>
    </citation>
    <scope>NUCLEOTIDE SEQUENCE [LARGE SCALE GENOMIC DNA]</scope>
    <source>
        <strain evidence="9 10">YH-rum2234</strain>
    </source>
</reference>
<dbReference type="PANTHER" id="PTHR11845">
    <property type="entry name" value="5'-DEOXYNUCLEOTIDASE HDDC2"/>
    <property type="match status" value="1"/>
</dbReference>
<gene>
    <name evidence="9" type="ORF">QJ036_09310</name>
</gene>
<dbReference type="Pfam" id="PF13023">
    <property type="entry name" value="HD_3"/>
    <property type="match status" value="1"/>
</dbReference>
<evidence type="ECO:0000313" key="10">
    <source>
        <dbReference type="Proteomes" id="UP001300383"/>
    </source>
</evidence>
<evidence type="ECO:0000256" key="2">
    <source>
        <dbReference type="ARBA" id="ARBA00001936"/>
    </source>
</evidence>
<evidence type="ECO:0000313" key="9">
    <source>
        <dbReference type="EMBL" id="MDI9242667.1"/>
    </source>
</evidence>
<dbReference type="EC" id="3.1.3.89" evidence="5"/>
<evidence type="ECO:0000256" key="5">
    <source>
        <dbReference type="ARBA" id="ARBA00012964"/>
    </source>
</evidence>
<dbReference type="Gene3D" id="1.10.3210.10">
    <property type="entry name" value="Hypothetical protein af1432"/>
    <property type="match status" value="1"/>
</dbReference>
<comment type="catalytic activity">
    <reaction evidence="1">
        <text>a 2'-deoxyribonucleoside 5'-phosphate + H2O = a 2'-deoxyribonucleoside + phosphate</text>
        <dbReference type="Rhea" id="RHEA:36167"/>
        <dbReference type="ChEBI" id="CHEBI:15377"/>
        <dbReference type="ChEBI" id="CHEBI:18274"/>
        <dbReference type="ChEBI" id="CHEBI:43474"/>
        <dbReference type="ChEBI" id="CHEBI:65317"/>
        <dbReference type="EC" id="3.1.3.89"/>
    </reaction>
</comment>
<comment type="cofactor">
    <cofactor evidence="3">
        <name>Co(2+)</name>
        <dbReference type="ChEBI" id="CHEBI:48828"/>
    </cofactor>
</comment>
<proteinExistence type="predicted"/>
<feature type="domain" description="HD/PDEase" evidence="8">
    <location>
        <begin position="29"/>
        <end position="144"/>
    </location>
</feature>
<protein>
    <recommendedName>
        <fullName evidence="5">5'-deoxynucleotidase</fullName>
        <ecNumber evidence="5">3.1.3.89</ecNumber>
    </recommendedName>
</protein>
<keyword evidence="6" id="KW-0479">Metal-binding</keyword>
<comment type="cofactor">
    <cofactor evidence="2">
        <name>Mn(2+)</name>
        <dbReference type="ChEBI" id="CHEBI:29035"/>
    </cofactor>
</comment>
<dbReference type="InterPro" id="IPR039356">
    <property type="entry name" value="YfbR/HDDC2"/>
</dbReference>
<dbReference type="InterPro" id="IPR006674">
    <property type="entry name" value="HD_domain"/>
</dbReference>
<dbReference type="GO" id="GO:0005737">
    <property type="term" value="C:cytoplasm"/>
    <property type="evidence" value="ECO:0007669"/>
    <property type="project" value="TreeGrafter"/>
</dbReference>
<evidence type="ECO:0000259" key="8">
    <source>
        <dbReference type="SMART" id="SM00471"/>
    </source>
</evidence>
<dbReference type="InterPro" id="IPR003607">
    <property type="entry name" value="HD/PDEase_dom"/>
</dbReference>
<evidence type="ECO:0000256" key="6">
    <source>
        <dbReference type="ARBA" id="ARBA00022723"/>
    </source>
</evidence>
<dbReference type="RefSeq" id="WP_283231112.1">
    <property type="nucleotide sequence ID" value="NZ_JASGBQ010000016.1"/>
</dbReference>
<dbReference type="GO" id="GO:0002953">
    <property type="term" value="F:5'-deoxynucleotidase activity"/>
    <property type="evidence" value="ECO:0007669"/>
    <property type="project" value="UniProtKB-EC"/>
</dbReference>
<dbReference type="PANTHER" id="PTHR11845:SF13">
    <property type="entry name" value="5'-DEOXYNUCLEOTIDASE HDDC2"/>
    <property type="match status" value="1"/>
</dbReference>
<dbReference type="EMBL" id="JASGBQ010000016">
    <property type="protein sequence ID" value="MDI9242667.1"/>
    <property type="molecule type" value="Genomic_DNA"/>
</dbReference>
<sequence>MEPEKFLEILSVAERLKCNTRHSWTSNGRRESVAEHSWRLALMALLLKDEFSKLDMDRVIRMCLIHDLGEAFTGDIPTFLKTEDDEEKEKREFMGWIDSFPPVQRSEFKALLAEMELRETEEAKLYKALDNLEAVIQHNEADISTWLLLEYELQFTYGADKVGFSDYLKRLKEAIDRQTTEKIAAEGTVPAAAGERNCDDLSEA</sequence>
<comment type="caution">
    <text evidence="9">The sequence shown here is derived from an EMBL/GenBank/DDBJ whole genome shotgun (WGS) entry which is preliminary data.</text>
</comment>
<dbReference type="AlphaFoldDB" id="A0AAP4EY93"/>
<name>A0AAP4EY93_9FIRM</name>
<dbReference type="Proteomes" id="UP001300383">
    <property type="component" value="Unassembled WGS sequence"/>
</dbReference>
<dbReference type="SMART" id="SM00471">
    <property type="entry name" value="HDc"/>
    <property type="match status" value="1"/>
</dbReference>
<keyword evidence="10" id="KW-1185">Reference proteome</keyword>
<dbReference type="GO" id="GO:0046872">
    <property type="term" value="F:metal ion binding"/>
    <property type="evidence" value="ECO:0007669"/>
    <property type="project" value="UniProtKB-KW"/>
</dbReference>
<evidence type="ECO:0000256" key="3">
    <source>
        <dbReference type="ARBA" id="ARBA00001941"/>
    </source>
</evidence>
<accession>A0AAP4EY93</accession>
<comment type="subunit">
    <text evidence="4">Homodimer.</text>
</comment>
<organism evidence="9 10">
    <name type="scientific">Fusibacillus kribbianus</name>
    <dbReference type="NCBI Taxonomy" id="3044208"/>
    <lineage>
        <taxon>Bacteria</taxon>
        <taxon>Bacillati</taxon>
        <taxon>Bacillota</taxon>
        <taxon>Clostridia</taxon>
        <taxon>Lachnospirales</taxon>
        <taxon>Lachnospiraceae</taxon>
        <taxon>Fusibacillus</taxon>
    </lineage>
</organism>
<keyword evidence="7" id="KW-0378">Hydrolase</keyword>
<evidence type="ECO:0000256" key="1">
    <source>
        <dbReference type="ARBA" id="ARBA00001638"/>
    </source>
</evidence>
<dbReference type="SUPFAM" id="SSF109604">
    <property type="entry name" value="HD-domain/PDEase-like"/>
    <property type="match status" value="1"/>
</dbReference>
<evidence type="ECO:0000256" key="4">
    <source>
        <dbReference type="ARBA" id="ARBA00011738"/>
    </source>
</evidence>
<evidence type="ECO:0000256" key="7">
    <source>
        <dbReference type="ARBA" id="ARBA00022801"/>
    </source>
</evidence>